<dbReference type="Proteomes" id="UP000294555">
    <property type="component" value="Unassembled WGS sequence"/>
</dbReference>
<dbReference type="PROSITE" id="PS00061">
    <property type="entry name" value="ADH_SHORT"/>
    <property type="match status" value="1"/>
</dbReference>
<dbReference type="EMBL" id="SJOI01000001">
    <property type="protein sequence ID" value="TCL03393.1"/>
    <property type="molecule type" value="Genomic_DNA"/>
</dbReference>
<accession>A0A4R1N867</accession>
<evidence type="ECO:0000256" key="1">
    <source>
        <dbReference type="ARBA" id="ARBA00006484"/>
    </source>
</evidence>
<dbReference type="SUPFAM" id="SSF51735">
    <property type="entry name" value="NAD(P)-binding Rossmann-fold domains"/>
    <property type="match status" value="1"/>
</dbReference>
<name>A0A4R1N867_9GAMM</name>
<dbReference type="AlphaFoldDB" id="A0A4R1N867"/>
<dbReference type="PRINTS" id="PR00080">
    <property type="entry name" value="SDRFAMILY"/>
</dbReference>
<proteinExistence type="inferred from homology"/>
<evidence type="ECO:0000256" key="2">
    <source>
        <dbReference type="ARBA" id="ARBA00023002"/>
    </source>
</evidence>
<dbReference type="Pfam" id="PF00106">
    <property type="entry name" value="adh_short"/>
    <property type="match status" value="1"/>
</dbReference>
<dbReference type="GO" id="GO:0032787">
    <property type="term" value="P:monocarboxylic acid metabolic process"/>
    <property type="evidence" value="ECO:0007669"/>
    <property type="project" value="UniProtKB-ARBA"/>
</dbReference>
<dbReference type="FunFam" id="3.40.50.720:FF:000173">
    <property type="entry name" value="3-oxoacyl-[acyl-carrier protein] reductase"/>
    <property type="match status" value="1"/>
</dbReference>
<dbReference type="InterPro" id="IPR020904">
    <property type="entry name" value="Sc_DH/Rdtase_CS"/>
</dbReference>
<evidence type="ECO:0000256" key="3">
    <source>
        <dbReference type="RuleBase" id="RU000363"/>
    </source>
</evidence>
<comment type="similarity">
    <text evidence="1 3">Belongs to the short-chain dehydrogenases/reductases (SDR) family.</text>
</comment>
<keyword evidence="2" id="KW-0560">Oxidoreductase</keyword>
<sequence length="249" mass="26732">MLLTNKVAIITGSARGIGKGIACVLAREGAQVVISDMDRPTGEATAAELDKAGYPARFIACNIAHRQQVIDLFEQTEAQLGPVDILVNNAGINRDAMLHKLTESDWDVVIDVNLKGTFFCMQQAAVRMRERGRGRIVNIASASWLGNVGQSNYAASKAGVVGLTKTACRELARKGITVNAICPGFIDTDMTRAVPEKVWDLMIGKIPAGYAGGLPMSGNVSRFWPRTARATSMVKSSMSAAAWCCKEEK</sequence>
<protein>
    <submittedName>
        <fullName evidence="5">3-oxoacyl-[acyl-carrier protein] reductase/2-hydroxycyclohexanecarboxyl-CoA dehydrogenase</fullName>
    </submittedName>
</protein>
<dbReference type="GO" id="GO:0016491">
    <property type="term" value="F:oxidoreductase activity"/>
    <property type="evidence" value="ECO:0007669"/>
    <property type="project" value="UniProtKB-KW"/>
</dbReference>
<dbReference type="InterPro" id="IPR050259">
    <property type="entry name" value="SDR"/>
</dbReference>
<gene>
    <name evidence="5" type="ORF">EZJ58_1463</name>
</gene>
<keyword evidence="6" id="KW-1185">Reference proteome</keyword>
<dbReference type="NCBIfam" id="NF004198">
    <property type="entry name" value="PRK05653.1-3"/>
    <property type="match status" value="1"/>
</dbReference>
<dbReference type="Gene3D" id="3.40.50.720">
    <property type="entry name" value="NAD(P)-binding Rossmann-like Domain"/>
    <property type="match status" value="1"/>
</dbReference>
<reference evidence="5 6" key="1">
    <citation type="submission" date="2019-02" db="EMBL/GenBank/DDBJ databases">
        <title>Investigation of anaerobic lignin degradation for improved lignocellulosic biofuels.</title>
        <authorList>
            <person name="Deangelis K."/>
        </authorList>
    </citation>
    <scope>NUCLEOTIDE SEQUENCE [LARGE SCALE GENOMIC DNA]</scope>
    <source>
        <strain evidence="5 6">159R</strain>
    </source>
</reference>
<evidence type="ECO:0000313" key="5">
    <source>
        <dbReference type="EMBL" id="TCL03393.1"/>
    </source>
</evidence>
<evidence type="ECO:0000259" key="4">
    <source>
        <dbReference type="SMART" id="SM00822"/>
    </source>
</evidence>
<dbReference type="SMART" id="SM00822">
    <property type="entry name" value="PKS_KR"/>
    <property type="match status" value="1"/>
</dbReference>
<dbReference type="PANTHER" id="PTHR42879">
    <property type="entry name" value="3-OXOACYL-(ACYL-CARRIER-PROTEIN) REDUCTASE"/>
    <property type="match status" value="1"/>
</dbReference>
<dbReference type="InterPro" id="IPR002347">
    <property type="entry name" value="SDR_fam"/>
</dbReference>
<dbReference type="InterPro" id="IPR036291">
    <property type="entry name" value="NAD(P)-bd_dom_sf"/>
</dbReference>
<organism evidence="5 6">
    <name type="scientific">Sodalis ligni</name>
    <dbReference type="NCBI Taxonomy" id="2697027"/>
    <lineage>
        <taxon>Bacteria</taxon>
        <taxon>Pseudomonadati</taxon>
        <taxon>Pseudomonadota</taxon>
        <taxon>Gammaproteobacteria</taxon>
        <taxon>Enterobacterales</taxon>
        <taxon>Bruguierivoracaceae</taxon>
        <taxon>Sodalis</taxon>
    </lineage>
</organism>
<dbReference type="PANTHER" id="PTHR42879:SF2">
    <property type="entry name" value="3-OXOACYL-[ACYL-CARRIER-PROTEIN] REDUCTASE FABG"/>
    <property type="match status" value="1"/>
</dbReference>
<feature type="domain" description="Ketoreductase" evidence="4">
    <location>
        <begin position="6"/>
        <end position="184"/>
    </location>
</feature>
<dbReference type="PRINTS" id="PR00081">
    <property type="entry name" value="GDHRDH"/>
</dbReference>
<comment type="caution">
    <text evidence="5">The sequence shown here is derived from an EMBL/GenBank/DDBJ whole genome shotgun (WGS) entry which is preliminary data.</text>
</comment>
<evidence type="ECO:0000313" key="6">
    <source>
        <dbReference type="Proteomes" id="UP000294555"/>
    </source>
</evidence>
<dbReference type="InterPro" id="IPR057326">
    <property type="entry name" value="KR_dom"/>
</dbReference>